<dbReference type="GO" id="GO:0005615">
    <property type="term" value="C:extracellular space"/>
    <property type="evidence" value="ECO:0007669"/>
    <property type="project" value="InterPro"/>
</dbReference>
<accession>A0A1G4WUC4</accession>
<gene>
    <name evidence="5" type="ORF">SAMN02799620_04886</name>
</gene>
<evidence type="ECO:0000256" key="1">
    <source>
        <dbReference type="ARBA" id="ARBA00022729"/>
    </source>
</evidence>
<evidence type="ECO:0000256" key="3">
    <source>
        <dbReference type="SAM" id="SignalP"/>
    </source>
</evidence>
<evidence type="ECO:0000256" key="2">
    <source>
        <dbReference type="SAM" id="MobiDB-lite"/>
    </source>
</evidence>
<protein>
    <recommendedName>
        <fullName evidence="4">MPT63-like domain-containing protein</fullName>
    </recommendedName>
</protein>
<feature type="compositionally biased region" description="Low complexity" evidence="2">
    <location>
        <begin position="177"/>
        <end position="235"/>
    </location>
</feature>
<dbReference type="AlphaFoldDB" id="A0A1G4WUC4"/>
<name>A0A1G4WUC4_9MYCO</name>
<evidence type="ECO:0000313" key="6">
    <source>
        <dbReference type="Proteomes" id="UP000199707"/>
    </source>
</evidence>
<dbReference type="Pfam" id="PF09167">
    <property type="entry name" value="DUF1942"/>
    <property type="match status" value="1"/>
</dbReference>
<keyword evidence="1 3" id="KW-0732">Signal</keyword>
<proteinExistence type="predicted"/>
<dbReference type="InterPro" id="IPR029050">
    <property type="entry name" value="Immunoprotect_excell_Ig-like"/>
</dbReference>
<dbReference type="Gene3D" id="2.60.40.1240">
    <property type="match status" value="1"/>
</dbReference>
<sequence>MKFTTITAGFASAAIAAAGAFAAFSAPIATADNQTTTSQLGSQATLTNGDIVQGWTLTGLKVSTDTIPYQPHGTLWEATATNEALQGNVTPIVSNLNARAQNGDTYRALFGVATAQGVNPSTLSQGEKTTGKVYFDVTGQAPDSVVYANADEDLIVWLKPAPAQSPATGSAPRARQAPATTSTPATSTSAAPTTSGVPTTSAAPTTSPAATTEPTTPGAPTTAATPATPVPSGSAGTPLPADAVPAQAPAGSAGTPLPTGEVAPALVPAGTQPAPAAAAEAGAAEVPVPAEAVPAPGGSAGTPLPAGASPTTTVVVPAPAG</sequence>
<feature type="signal peptide" evidence="3">
    <location>
        <begin position="1"/>
        <end position="31"/>
    </location>
</feature>
<dbReference type="InterPro" id="IPR015250">
    <property type="entry name" value="MPT63-like"/>
</dbReference>
<reference evidence="6" key="1">
    <citation type="submission" date="2016-10" db="EMBL/GenBank/DDBJ databases">
        <authorList>
            <person name="Varghese N."/>
            <person name="Submissions S."/>
        </authorList>
    </citation>
    <scope>NUCLEOTIDE SEQUENCE [LARGE SCALE GENOMIC DNA]</scope>
    <source>
        <strain evidence="6">UNC267MFSha1.1M11</strain>
    </source>
</reference>
<organism evidence="5 6">
    <name type="scientific">Mycolicibacterium fluoranthenivorans</name>
    <dbReference type="NCBI Taxonomy" id="258505"/>
    <lineage>
        <taxon>Bacteria</taxon>
        <taxon>Bacillati</taxon>
        <taxon>Actinomycetota</taxon>
        <taxon>Actinomycetes</taxon>
        <taxon>Mycobacteriales</taxon>
        <taxon>Mycobacteriaceae</taxon>
        <taxon>Mycolicibacterium</taxon>
    </lineage>
</organism>
<feature type="region of interest" description="Disordered" evidence="2">
    <location>
        <begin position="163"/>
        <end position="264"/>
    </location>
</feature>
<dbReference type="RefSeq" id="WP_090362465.1">
    <property type="nucleotide sequence ID" value="NZ_FMUB01000011.1"/>
</dbReference>
<dbReference type="SUPFAM" id="SSF81982">
    <property type="entry name" value="Antigen MPT63/MPB63 (immunoprotective extracellular protein)"/>
    <property type="match status" value="1"/>
</dbReference>
<evidence type="ECO:0000259" key="4">
    <source>
        <dbReference type="Pfam" id="PF09167"/>
    </source>
</evidence>
<dbReference type="Proteomes" id="UP000199707">
    <property type="component" value="Unassembled WGS sequence"/>
</dbReference>
<feature type="domain" description="MPT63-like" evidence="4">
    <location>
        <begin position="36"/>
        <end position="157"/>
    </location>
</feature>
<feature type="chain" id="PRO_5011734857" description="MPT63-like domain-containing protein" evidence="3">
    <location>
        <begin position="32"/>
        <end position="321"/>
    </location>
</feature>
<dbReference type="STRING" id="1502745.SAMN02799620_04886"/>
<evidence type="ECO:0000313" key="5">
    <source>
        <dbReference type="EMBL" id="SCX29742.1"/>
    </source>
</evidence>
<dbReference type="EMBL" id="FMUB01000011">
    <property type="protein sequence ID" value="SCX29742.1"/>
    <property type="molecule type" value="Genomic_DNA"/>
</dbReference>